<dbReference type="EMBL" id="JAFIQS010000010">
    <property type="protein sequence ID" value="KAG5164951.1"/>
    <property type="molecule type" value="Genomic_DNA"/>
</dbReference>
<dbReference type="AlphaFoldDB" id="A0A8H7XPC4"/>
<evidence type="ECO:0000256" key="1">
    <source>
        <dbReference type="SAM" id="MobiDB-lite"/>
    </source>
</evidence>
<feature type="compositionally biased region" description="Polar residues" evidence="1">
    <location>
        <begin position="28"/>
        <end position="39"/>
    </location>
</feature>
<gene>
    <name evidence="2" type="ORF">JR316_009641</name>
</gene>
<organism evidence="2">
    <name type="scientific">Psilocybe cubensis</name>
    <name type="common">Psychedelic mushroom</name>
    <name type="synonym">Stropharia cubensis</name>
    <dbReference type="NCBI Taxonomy" id="181762"/>
    <lineage>
        <taxon>Eukaryota</taxon>
        <taxon>Fungi</taxon>
        <taxon>Dikarya</taxon>
        <taxon>Basidiomycota</taxon>
        <taxon>Agaricomycotina</taxon>
        <taxon>Agaricomycetes</taxon>
        <taxon>Agaricomycetidae</taxon>
        <taxon>Agaricales</taxon>
        <taxon>Agaricineae</taxon>
        <taxon>Strophariaceae</taxon>
        <taxon>Psilocybe</taxon>
    </lineage>
</organism>
<feature type="region of interest" description="Disordered" evidence="1">
    <location>
        <begin position="1"/>
        <end position="39"/>
    </location>
</feature>
<reference evidence="2" key="1">
    <citation type="submission" date="2021-02" db="EMBL/GenBank/DDBJ databases">
        <title>Psilocybe cubensis genome.</title>
        <authorList>
            <person name="Mckernan K.J."/>
            <person name="Crawford S."/>
            <person name="Trippe A."/>
            <person name="Kane L.T."/>
            <person name="Mclaughlin S."/>
        </authorList>
    </citation>
    <scope>NUCLEOTIDE SEQUENCE [LARGE SCALE GENOMIC DNA]</scope>
    <source>
        <strain evidence="2">MGC-MH-2018</strain>
    </source>
</reference>
<proteinExistence type="predicted"/>
<sequence length="167" mass="18708">MSSSRRQSLPLGNFGNYPSMNVDDGHYPSTSSTSAAQENVQPNRYIDVIHGGVWFTESDPSTQAPHNHTRVPTEDEKQTRQLVPTLSSVDQLISYYHSHSHKYLSSDSTSDFHSNNGEKEIRYHERSMQMDSNREESSGVGPVEPLAKLVESDGGYDNLFPFLISSE</sequence>
<evidence type="ECO:0000313" key="2">
    <source>
        <dbReference type="EMBL" id="KAG5164951.1"/>
    </source>
</evidence>
<name>A0A8H7XPC4_PSICU</name>
<feature type="region of interest" description="Disordered" evidence="1">
    <location>
        <begin position="59"/>
        <end position="79"/>
    </location>
</feature>
<protein>
    <submittedName>
        <fullName evidence="2">Uncharacterized protein</fullName>
    </submittedName>
</protein>
<comment type="caution">
    <text evidence="2">The sequence shown here is derived from an EMBL/GenBank/DDBJ whole genome shotgun (WGS) entry which is preliminary data.</text>
</comment>
<accession>A0A8H7XPC4</accession>